<sequence>MSLNVLMLTSCICNPLLLMIWIITNKLATTSKNTMSGYNYEPNSYRTSSTLVFTNRQLGDALYESPKELSILKIFFLIVTVRDRELQEENEQCSGNQGLTSSPAIGIGKRDDGSSCHHQ</sequence>
<evidence type="ECO:0000313" key="4">
    <source>
        <dbReference type="EMBL" id="KAH7425550.1"/>
    </source>
</evidence>
<dbReference type="AlphaFoldDB" id="A0A8T2TTD3"/>
<dbReference type="EMBL" id="CM035416">
    <property type="protein sequence ID" value="KAH7425549.1"/>
    <property type="molecule type" value="Genomic_DNA"/>
</dbReference>
<feature type="compositionally biased region" description="Basic and acidic residues" evidence="1">
    <location>
        <begin position="108"/>
        <end position="119"/>
    </location>
</feature>
<protein>
    <submittedName>
        <fullName evidence="4">Uncharacterized protein</fullName>
    </submittedName>
</protein>
<keyword evidence="2" id="KW-0812">Transmembrane</keyword>
<keyword evidence="2" id="KW-0472">Membrane</keyword>
<accession>A0A8T2TTD3</accession>
<evidence type="ECO:0000256" key="2">
    <source>
        <dbReference type="SAM" id="Phobius"/>
    </source>
</evidence>
<feature type="transmembrane region" description="Helical" evidence="2">
    <location>
        <begin position="6"/>
        <end position="24"/>
    </location>
</feature>
<keyword evidence="5" id="KW-1185">Reference proteome</keyword>
<evidence type="ECO:0000256" key="1">
    <source>
        <dbReference type="SAM" id="MobiDB-lite"/>
    </source>
</evidence>
<name>A0A8T2TTD3_CERRI</name>
<feature type="compositionally biased region" description="Polar residues" evidence="1">
    <location>
        <begin position="92"/>
        <end position="103"/>
    </location>
</feature>
<comment type="caution">
    <text evidence="4">The sequence shown here is derived from an EMBL/GenBank/DDBJ whole genome shotgun (WGS) entry which is preliminary data.</text>
</comment>
<evidence type="ECO:0000313" key="5">
    <source>
        <dbReference type="Proteomes" id="UP000825935"/>
    </source>
</evidence>
<evidence type="ECO:0000313" key="3">
    <source>
        <dbReference type="EMBL" id="KAH7425549.1"/>
    </source>
</evidence>
<keyword evidence="2" id="KW-1133">Transmembrane helix</keyword>
<feature type="region of interest" description="Disordered" evidence="1">
    <location>
        <begin position="89"/>
        <end position="119"/>
    </location>
</feature>
<proteinExistence type="predicted"/>
<dbReference type="EMBL" id="CM035416">
    <property type="protein sequence ID" value="KAH7425550.1"/>
    <property type="molecule type" value="Genomic_DNA"/>
</dbReference>
<dbReference type="Proteomes" id="UP000825935">
    <property type="component" value="Chromosome 11"/>
</dbReference>
<organism evidence="4 5">
    <name type="scientific">Ceratopteris richardii</name>
    <name type="common">Triangle waterfern</name>
    <dbReference type="NCBI Taxonomy" id="49495"/>
    <lineage>
        <taxon>Eukaryota</taxon>
        <taxon>Viridiplantae</taxon>
        <taxon>Streptophyta</taxon>
        <taxon>Embryophyta</taxon>
        <taxon>Tracheophyta</taxon>
        <taxon>Polypodiopsida</taxon>
        <taxon>Polypodiidae</taxon>
        <taxon>Polypodiales</taxon>
        <taxon>Pteridineae</taxon>
        <taxon>Pteridaceae</taxon>
        <taxon>Parkerioideae</taxon>
        <taxon>Ceratopteris</taxon>
    </lineage>
</organism>
<reference evidence="4" key="1">
    <citation type="submission" date="2021-08" db="EMBL/GenBank/DDBJ databases">
        <title>WGS assembly of Ceratopteris richardii.</title>
        <authorList>
            <person name="Marchant D.B."/>
            <person name="Chen G."/>
            <person name="Jenkins J."/>
            <person name="Shu S."/>
            <person name="Leebens-Mack J."/>
            <person name="Grimwood J."/>
            <person name="Schmutz J."/>
            <person name="Soltis P."/>
            <person name="Soltis D."/>
            <person name="Chen Z.-H."/>
        </authorList>
    </citation>
    <scope>NUCLEOTIDE SEQUENCE</scope>
    <source>
        <strain evidence="4">Whitten #5841</strain>
        <tissue evidence="4">Leaf</tissue>
    </source>
</reference>
<gene>
    <name evidence="3" type="ORF">KP509_11G059900</name>
    <name evidence="4" type="ORF">KP509_11G060000</name>
</gene>